<protein>
    <submittedName>
        <fullName evidence="1">Uncharacterized protein</fullName>
    </submittedName>
</protein>
<organism evidence="1 2">
    <name type="scientific">Promicromonospora soli</name>
    <dbReference type="NCBI Taxonomy" id="2035533"/>
    <lineage>
        <taxon>Bacteria</taxon>
        <taxon>Bacillati</taxon>
        <taxon>Actinomycetota</taxon>
        <taxon>Actinomycetes</taxon>
        <taxon>Micrococcales</taxon>
        <taxon>Promicromonosporaceae</taxon>
        <taxon>Promicromonospora</taxon>
    </lineage>
</organism>
<evidence type="ECO:0000313" key="1">
    <source>
        <dbReference type="EMBL" id="GHH74129.1"/>
    </source>
</evidence>
<dbReference type="RefSeq" id="WP_189669823.1">
    <property type="nucleotide sequence ID" value="NZ_BNAS01000004.1"/>
</dbReference>
<dbReference type="AlphaFoldDB" id="A0A919FY81"/>
<dbReference type="Proteomes" id="UP000627369">
    <property type="component" value="Unassembled WGS sequence"/>
</dbReference>
<keyword evidence="2" id="KW-1185">Reference proteome</keyword>
<reference evidence="1" key="2">
    <citation type="submission" date="2020-09" db="EMBL/GenBank/DDBJ databases">
        <authorList>
            <person name="Sun Q."/>
            <person name="Zhou Y."/>
        </authorList>
    </citation>
    <scope>NUCLEOTIDE SEQUENCE</scope>
    <source>
        <strain evidence="1">CGMCC 4.7398</strain>
    </source>
</reference>
<accession>A0A919FY81</accession>
<evidence type="ECO:0000313" key="2">
    <source>
        <dbReference type="Proteomes" id="UP000627369"/>
    </source>
</evidence>
<dbReference type="EMBL" id="BNAS01000004">
    <property type="protein sequence ID" value="GHH74129.1"/>
    <property type="molecule type" value="Genomic_DNA"/>
</dbReference>
<proteinExistence type="predicted"/>
<name>A0A919FY81_9MICO</name>
<comment type="caution">
    <text evidence="1">The sequence shown here is derived from an EMBL/GenBank/DDBJ whole genome shotgun (WGS) entry which is preliminary data.</text>
</comment>
<sequence length="84" mass="9601">MAKFLCVCGDTIQVSGDIPHPYQWNLLSDVDFDRHSGTVDADELYLQTTLMFRCPQSDHLWIYWRGPEHPPSLYSPGDDGQTQS</sequence>
<reference evidence="1" key="1">
    <citation type="journal article" date="2014" name="Int. J. Syst. Evol. Microbiol.">
        <title>Complete genome sequence of Corynebacterium casei LMG S-19264T (=DSM 44701T), isolated from a smear-ripened cheese.</title>
        <authorList>
            <consortium name="US DOE Joint Genome Institute (JGI-PGF)"/>
            <person name="Walter F."/>
            <person name="Albersmeier A."/>
            <person name="Kalinowski J."/>
            <person name="Ruckert C."/>
        </authorList>
    </citation>
    <scope>NUCLEOTIDE SEQUENCE</scope>
    <source>
        <strain evidence="1">CGMCC 4.7398</strain>
    </source>
</reference>
<gene>
    <name evidence="1" type="ORF">GCM10017772_27070</name>
</gene>